<evidence type="ECO:0000256" key="4">
    <source>
        <dbReference type="SAM" id="Coils"/>
    </source>
</evidence>
<dbReference type="Ensembl" id="ENSONIT00000061390.1">
    <property type="protein sequence ID" value="ENSONIP00000058404.1"/>
    <property type="gene ID" value="ENSONIG00000041265.1"/>
</dbReference>
<proteinExistence type="predicted"/>
<feature type="chain" id="PRO_5025377384" evidence="5">
    <location>
        <begin position="30"/>
        <end position="274"/>
    </location>
</feature>
<reference evidence="7" key="2">
    <citation type="submission" date="2025-08" db="UniProtKB">
        <authorList>
            <consortium name="Ensembl"/>
        </authorList>
    </citation>
    <scope>IDENTIFICATION</scope>
</reference>
<dbReference type="Pfam" id="PF00386">
    <property type="entry name" value="C1q"/>
    <property type="match status" value="1"/>
</dbReference>
<keyword evidence="8" id="KW-1185">Reference proteome</keyword>
<dbReference type="GO" id="GO:0005576">
    <property type="term" value="C:extracellular region"/>
    <property type="evidence" value="ECO:0007669"/>
    <property type="project" value="UniProtKB-SubCell"/>
</dbReference>
<dbReference type="SMART" id="SM00110">
    <property type="entry name" value="C1Q"/>
    <property type="match status" value="1"/>
</dbReference>
<feature type="domain" description="C1q" evidence="6">
    <location>
        <begin position="137"/>
        <end position="274"/>
    </location>
</feature>
<keyword evidence="4" id="KW-0175">Coiled coil</keyword>
<feature type="signal peptide" evidence="5">
    <location>
        <begin position="1"/>
        <end position="29"/>
    </location>
</feature>
<dbReference type="AlphaFoldDB" id="A0A669DCQ4"/>
<dbReference type="PANTHER" id="PTHR22923">
    <property type="entry name" value="CEREBELLIN-RELATED"/>
    <property type="match status" value="1"/>
</dbReference>
<protein>
    <submittedName>
        <fullName evidence="7">Multimerin-2</fullName>
    </submittedName>
</protein>
<dbReference type="Proteomes" id="UP000005207">
    <property type="component" value="Linkage group LG10"/>
</dbReference>
<sequence>MTVIQQVSGNRMKIIMFFPLLLLVCSVSADQTETAGQQSCPQDTHAALRELTASLAVQNERITVLQRENQVLSNQGAIEQQTEIDQLKLQSKELEAKLESQKMEINQLKQLSEGQARKLETELQNQRTEANQKNQQQHVKQVAFSASLLDQGEGYTGPFNAHTTLIFKYVVTNIGNAYNPYTGIFTAPVRGAYHFDWKVLGRDNTVAGAYLFRNEENIFLAYESQSHGWTSASNAASLLLEVGDQVSVRLWAGSTIYDNDNHHTTFSGHLIFTM</sequence>
<keyword evidence="3 5" id="KW-0732">Signal</keyword>
<dbReference type="PANTHER" id="PTHR22923:SF102">
    <property type="entry name" value="CEREBELLIN 13-RELATED"/>
    <property type="match status" value="1"/>
</dbReference>
<evidence type="ECO:0000313" key="8">
    <source>
        <dbReference type="Proteomes" id="UP000005207"/>
    </source>
</evidence>
<name>A0A669DCQ4_ORENI</name>
<dbReference type="RefSeq" id="XP_019219189.1">
    <property type="nucleotide sequence ID" value="XM_019363644.2"/>
</dbReference>
<evidence type="ECO:0000259" key="6">
    <source>
        <dbReference type="PROSITE" id="PS50871"/>
    </source>
</evidence>
<keyword evidence="2" id="KW-0964">Secreted</keyword>
<reference evidence="7" key="3">
    <citation type="submission" date="2025-09" db="UniProtKB">
        <authorList>
            <consortium name="Ensembl"/>
        </authorList>
    </citation>
    <scope>IDENTIFICATION</scope>
</reference>
<dbReference type="InParanoid" id="A0A669DCQ4"/>
<dbReference type="OrthoDB" id="6149496at2759"/>
<evidence type="ECO:0000256" key="5">
    <source>
        <dbReference type="SAM" id="SignalP"/>
    </source>
</evidence>
<dbReference type="OMA" id="MRANSWI"/>
<comment type="subcellular location">
    <subcellularLocation>
        <location evidence="1">Secreted</location>
    </subcellularLocation>
</comment>
<dbReference type="PRINTS" id="PR00007">
    <property type="entry name" value="COMPLEMNTC1Q"/>
</dbReference>
<dbReference type="KEGG" id="onl:100694291"/>
<evidence type="ECO:0000256" key="1">
    <source>
        <dbReference type="ARBA" id="ARBA00004613"/>
    </source>
</evidence>
<gene>
    <name evidence="7" type="primary">LOC100694291</name>
</gene>
<dbReference type="PROSITE" id="PS50871">
    <property type="entry name" value="C1Q"/>
    <property type="match status" value="1"/>
</dbReference>
<evidence type="ECO:0000256" key="3">
    <source>
        <dbReference type="ARBA" id="ARBA00022729"/>
    </source>
</evidence>
<dbReference type="InterPro" id="IPR008983">
    <property type="entry name" value="Tumour_necrosis_fac-like_dom"/>
</dbReference>
<feature type="coiled-coil region" evidence="4">
    <location>
        <begin position="48"/>
        <end position="136"/>
    </location>
</feature>
<dbReference type="GeneID" id="100694291"/>
<accession>A0A669DCQ4</accession>
<dbReference type="Gene3D" id="2.60.120.40">
    <property type="match status" value="1"/>
</dbReference>
<evidence type="ECO:0000256" key="2">
    <source>
        <dbReference type="ARBA" id="ARBA00022525"/>
    </source>
</evidence>
<dbReference type="InterPro" id="IPR050822">
    <property type="entry name" value="Cerebellin_Synaptic_Org"/>
</dbReference>
<dbReference type="InterPro" id="IPR001073">
    <property type="entry name" value="C1q_dom"/>
</dbReference>
<organism evidence="7 8">
    <name type="scientific">Oreochromis niloticus</name>
    <name type="common">Nile tilapia</name>
    <name type="synonym">Tilapia nilotica</name>
    <dbReference type="NCBI Taxonomy" id="8128"/>
    <lineage>
        <taxon>Eukaryota</taxon>
        <taxon>Metazoa</taxon>
        <taxon>Chordata</taxon>
        <taxon>Craniata</taxon>
        <taxon>Vertebrata</taxon>
        <taxon>Euteleostomi</taxon>
        <taxon>Actinopterygii</taxon>
        <taxon>Neopterygii</taxon>
        <taxon>Teleostei</taxon>
        <taxon>Neoteleostei</taxon>
        <taxon>Acanthomorphata</taxon>
        <taxon>Ovalentaria</taxon>
        <taxon>Cichlomorphae</taxon>
        <taxon>Cichliformes</taxon>
        <taxon>Cichlidae</taxon>
        <taxon>African cichlids</taxon>
        <taxon>Pseudocrenilabrinae</taxon>
        <taxon>Oreochromini</taxon>
        <taxon>Oreochromis</taxon>
    </lineage>
</organism>
<evidence type="ECO:0000313" key="7">
    <source>
        <dbReference type="Ensembl" id="ENSONIP00000058404.1"/>
    </source>
</evidence>
<dbReference type="GeneTree" id="ENSGT00950000183116"/>
<dbReference type="SUPFAM" id="SSF49842">
    <property type="entry name" value="TNF-like"/>
    <property type="match status" value="1"/>
</dbReference>
<reference evidence="8" key="1">
    <citation type="submission" date="2012-01" db="EMBL/GenBank/DDBJ databases">
        <title>The Genome Sequence of Oreochromis niloticus (Nile Tilapia).</title>
        <authorList>
            <consortium name="Broad Institute Genome Assembly Team"/>
            <consortium name="Broad Institute Sequencing Platform"/>
            <person name="Di Palma F."/>
            <person name="Johnson J."/>
            <person name="Lander E.S."/>
            <person name="Lindblad-Toh K."/>
        </authorList>
    </citation>
    <scope>NUCLEOTIDE SEQUENCE [LARGE SCALE GENOMIC DNA]</scope>
</reference>